<keyword evidence="2" id="KW-1185">Reference proteome</keyword>
<protein>
    <submittedName>
        <fullName evidence="1">Uncharacterized protein</fullName>
    </submittedName>
</protein>
<sequence length="257" mass="28510">MASRRFILLSSPLAIGYGIHQGLNILESKYPALSPDSNTSSALRTPSNPTIQRCAYVDVYSARVPVKALESHPAAKNSKSLQDAWARTLFQSRVLRTEARLIGLFTTGRPTPGDTGDTPGGFSLRDEEGEQRKLMNGMLSVERSPSSGSWLFMSGPSALLVSWKVSDIAREFFEKIAGYGYPWRLMSGGRHEVSVSKPFKEEGRQVVEVRFASAHDYEIIPDEGELEKQKVIPAWSGRLHRGFARLILDSAVRELQD</sequence>
<reference evidence="2" key="1">
    <citation type="journal article" date="2014" name="Nat. Commun.">
        <title>Genomic adaptations of the halophilic Dead Sea filamentous fungus Eurotium rubrum.</title>
        <authorList>
            <person name="Kis-Papo T."/>
            <person name="Weig A.R."/>
            <person name="Riley R."/>
            <person name="Persoh D."/>
            <person name="Salamov A."/>
            <person name="Sun H."/>
            <person name="Lipzen A."/>
            <person name="Wasser S.P."/>
            <person name="Rambold G."/>
            <person name="Grigoriev I.V."/>
            <person name="Nevo E."/>
        </authorList>
    </citation>
    <scope>NUCLEOTIDE SEQUENCE [LARGE SCALE GENOMIC DNA]</scope>
    <source>
        <strain evidence="2">CBS 135680</strain>
    </source>
</reference>
<dbReference type="RefSeq" id="XP_040639782.1">
    <property type="nucleotide sequence ID" value="XM_040778489.1"/>
</dbReference>
<dbReference type="GeneID" id="63693613"/>
<dbReference type="AlphaFoldDB" id="A0A017SHJ6"/>
<proteinExistence type="predicted"/>
<dbReference type="HOGENOM" id="CLU_078026_0_0_1"/>
<name>A0A017SHJ6_ASPRC</name>
<organism evidence="1 2">
    <name type="scientific">Aspergillus ruber (strain CBS 135680)</name>
    <dbReference type="NCBI Taxonomy" id="1388766"/>
    <lineage>
        <taxon>Eukaryota</taxon>
        <taxon>Fungi</taxon>
        <taxon>Dikarya</taxon>
        <taxon>Ascomycota</taxon>
        <taxon>Pezizomycotina</taxon>
        <taxon>Eurotiomycetes</taxon>
        <taxon>Eurotiomycetidae</taxon>
        <taxon>Eurotiales</taxon>
        <taxon>Aspergillaceae</taxon>
        <taxon>Aspergillus</taxon>
        <taxon>Aspergillus subgen. Aspergillus</taxon>
    </lineage>
</organism>
<dbReference type="OrthoDB" id="4480078at2759"/>
<dbReference type="Proteomes" id="UP000019804">
    <property type="component" value="Unassembled WGS sequence"/>
</dbReference>
<evidence type="ECO:0000313" key="2">
    <source>
        <dbReference type="Proteomes" id="UP000019804"/>
    </source>
</evidence>
<dbReference type="EMBL" id="KK088419">
    <property type="protein sequence ID" value="EYE96094.1"/>
    <property type="molecule type" value="Genomic_DNA"/>
</dbReference>
<accession>A0A017SHJ6</accession>
<evidence type="ECO:0000313" key="1">
    <source>
        <dbReference type="EMBL" id="EYE96094.1"/>
    </source>
</evidence>
<dbReference type="STRING" id="1388766.A0A017SHJ6"/>
<gene>
    <name evidence="1" type="ORF">EURHEDRAFT_361199</name>
</gene>